<dbReference type="GO" id="GO:0005739">
    <property type="term" value="C:mitochondrion"/>
    <property type="evidence" value="ECO:0007669"/>
    <property type="project" value="TreeGrafter"/>
</dbReference>
<name>A0A9W7SQM3_9PEZI</name>
<keyword evidence="4 6" id="KW-1133">Transmembrane helix</keyword>
<gene>
    <name evidence="7" type="ORF">Tdes44962_MAKER09954</name>
</gene>
<dbReference type="EMBL" id="RIBY02001952">
    <property type="protein sequence ID" value="KAH9826811.1"/>
    <property type="molecule type" value="Genomic_DNA"/>
</dbReference>
<proteinExistence type="inferred from homology"/>
<dbReference type="GO" id="GO:0016020">
    <property type="term" value="C:membrane"/>
    <property type="evidence" value="ECO:0007669"/>
    <property type="project" value="UniProtKB-SubCell"/>
</dbReference>
<evidence type="ECO:0000256" key="4">
    <source>
        <dbReference type="ARBA" id="ARBA00022989"/>
    </source>
</evidence>
<comment type="caution">
    <text evidence="6">Lacks conserved residue(s) required for the propagation of feature annotation.</text>
</comment>
<dbReference type="OrthoDB" id="430207at2759"/>
<reference evidence="7 8" key="2">
    <citation type="journal article" date="2021" name="Curr. Genet.">
        <title>Genetic response to nitrogen starvation in the aggressive Eucalyptus foliar pathogen Teratosphaeria destructans.</title>
        <authorList>
            <person name="Havenga M."/>
            <person name="Wingfield B.D."/>
            <person name="Wingfield M.J."/>
            <person name="Dreyer L.L."/>
            <person name="Roets F."/>
            <person name="Aylward J."/>
        </authorList>
    </citation>
    <scope>NUCLEOTIDE SEQUENCE [LARGE SCALE GENOMIC DNA]</scope>
    <source>
        <strain evidence="7">CMW44962</strain>
    </source>
</reference>
<comment type="caution">
    <text evidence="7">The sequence shown here is derived from an EMBL/GenBank/DDBJ whole genome shotgun (WGS) entry which is preliminary data.</text>
</comment>
<dbReference type="Proteomes" id="UP001138500">
    <property type="component" value="Unassembled WGS sequence"/>
</dbReference>
<dbReference type="PANTHER" id="PTHR11266">
    <property type="entry name" value="PEROXISOMAL MEMBRANE PROTEIN 2, PXMP2 MPV17"/>
    <property type="match status" value="1"/>
</dbReference>
<keyword evidence="3 6" id="KW-0812">Transmembrane</keyword>
<accession>A0A9W7SQM3</accession>
<evidence type="ECO:0000256" key="1">
    <source>
        <dbReference type="ARBA" id="ARBA00004141"/>
    </source>
</evidence>
<organism evidence="7 8">
    <name type="scientific">Teratosphaeria destructans</name>
    <dbReference type="NCBI Taxonomy" id="418781"/>
    <lineage>
        <taxon>Eukaryota</taxon>
        <taxon>Fungi</taxon>
        <taxon>Dikarya</taxon>
        <taxon>Ascomycota</taxon>
        <taxon>Pezizomycotina</taxon>
        <taxon>Dothideomycetes</taxon>
        <taxon>Dothideomycetidae</taxon>
        <taxon>Mycosphaerellales</taxon>
        <taxon>Teratosphaeriaceae</taxon>
        <taxon>Teratosphaeria</taxon>
    </lineage>
</organism>
<sequence length="222" mass="25267">MAQQGVERRGLQNHDVARTARMAFYGGCIFGPAATTWFGFLQRKVVFPGRPNLEIVARVAADQCIFAGCNLFVFLSTMAMLEGTDPKKKLETTYFNALKKNWMVWPAVQFTNFKFVPLEHRVLVVNIISLGGYLLWSDGGCGLLIDPRRMELLPQLPQQPAKRRSECRKDLPAGRVVYDRRIGAFTFQEQRAEHAQLRSRCTNSHRYKPFRHAEHGGGKIEP</sequence>
<comment type="similarity">
    <text evidence="2 6">Belongs to the peroxisomal membrane protein PXMP2/4 family.</text>
</comment>
<dbReference type="InterPro" id="IPR007248">
    <property type="entry name" value="Mpv17_PMP22"/>
</dbReference>
<keyword evidence="8" id="KW-1185">Reference proteome</keyword>
<keyword evidence="5 6" id="KW-0472">Membrane</keyword>
<dbReference type="PANTHER" id="PTHR11266:SF17">
    <property type="entry name" value="PROTEIN MPV17"/>
    <property type="match status" value="1"/>
</dbReference>
<evidence type="ECO:0000256" key="5">
    <source>
        <dbReference type="ARBA" id="ARBA00023136"/>
    </source>
</evidence>
<evidence type="ECO:0000313" key="7">
    <source>
        <dbReference type="EMBL" id="KAH9826811.1"/>
    </source>
</evidence>
<protein>
    <submittedName>
        <fullName evidence="7">Protein sym-1</fullName>
    </submittedName>
</protein>
<dbReference type="AlphaFoldDB" id="A0A9W7SQM3"/>
<feature type="transmembrane region" description="Helical" evidence="6">
    <location>
        <begin position="21"/>
        <end position="40"/>
    </location>
</feature>
<dbReference type="Pfam" id="PF04117">
    <property type="entry name" value="Mpv17_PMP22"/>
    <property type="match status" value="1"/>
</dbReference>
<evidence type="ECO:0000256" key="3">
    <source>
        <dbReference type="ARBA" id="ARBA00022692"/>
    </source>
</evidence>
<evidence type="ECO:0000256" key="2">
    <source>
        <dbReference type="ARBA" id="ARBA00006824"/>
    </source>
</evidence>
<reference evidence="7 8" key="1">
    <citation type="journal article" date="2018" name="IMA Fungus">
        <title>IMA Genome-F 10: Nine draft genome sequences of Claviceps purpurea s.lat., including C. arundinis, C. humidiphila, and C. cf. spartinae, pseudomolecules for the pitch canker pathogen Fusarium circinatum, draft genome of Davidsoniella eucalypti, Grosmannia galeiformis, Quambalaria eucalypti, and Teratosphaeria destructans.</title>
        <authorList>
            <person name="Wingfield B.D."/>
            <person name="Liu M."/>
            <person name="Nguyen H.D."/>
            <person name="Lane F.A."/>
            <person name="Morgan S.W."/>
            <person name="De Vos L."/>
            <person name="Wilken P.M."/>
            <person name="Duong T.A."/>
            <person name="Aylward J."/>
            <person name="Coetzee M.P."/>
            <person name="Dadej K."/>
            <person name="De Beer Z.W."/>
            <person name="Findlay W."/>
            <person name="Havenga M."/>
            <person name="Kolarik M."/>
            <person name="Menzies J.G."/>
            <person name="Naidoo K."/>
            <person name="Pochopski O."/>
            <person name="Shoukouhi P."/>
            <person name="Santana Q.C."/>
            <person name="Seifert K.A."/>
            <person name="Soal N."/>
            <person name="Steenkamp E.T."/>
            <person name="Tatham C.T."/>
            <person name="van der Nest M.A."/>
            <person name="Wingfield M.J."/>
        </authorList>
    </citation>
    <scope>NUCLEOTIDE SEQUENCE [LARGE SCALE GENOMIC DNA]</scope>
    <source>
        <strain evidence="7">CMW44962</strain>
    </source>
</reference>
<evidence type="ECO:0000256" key="6">
    <source>
        <dbReference type="RuleBase" id="RU363053"/>
    </source>
</evidence>
<evidence type="ECO:0000313" key="8">
    <source>
        <dbReference type="Proteomes" id="UP001138500"/>
    </source>
</evidence>
<comment type="subcellular location">
    <subcellularLocation>
        <location evidence="1">Membrane</location>
        <topology evidence="1">Multi-pass membrane protein</topology>
    </subcellularLocation>
</comment>